<comment type="caution">
    <text evidence="6">The sequence shown here is derived from an EMBL/GenBank/DDBJ whole genome shotgun (WGS) entry which is preliminary data.</text>
</comment>
<dbReference type="GO" id="GO:0016811">
    <property type="term" value="F:hydrolase activity, acting on carbon-nitrogen (but not peptide) bonds, in linear amides"/>
    <property type="evidence" value="ECO:0007669"/>
    <property type="project" value="InterPro"/>
</dbReference>
<name>A0A094ING6_9GAMM</name>
<dbReference type="PANTHER" id="PTHR34218">
    <property type="entry name" value="PEPTIDASE S45 PENICILLIN AMIDASE"/>
    <property type="match status" value="1"/>
</dbReference>
<dbReference type="Pfam" id="PF01804">
    <property type="entry name" value="Penicil_amidase"/>
    <property type="match status" value="1"/>
</dbReference>
<evidence type="ECO:0000256" key="3">
    <source>
        <dbReference type="ARBA" id="ARBA00022801"/>
    </source>
</evidence>
<reference evidence="6 7" key="1">
    <citation type="submission" date="2014-06" db="EMBL/GenBank/DDBJ databases">
        <title>Draft genome sequence of Idiomarina sp. MCCC 1A10513.</title>
        <authorList>
            <person name="Du J."/>
            <person name="Lai Q."/>
            <person name="Shao Z."/>
        </authorList>
    </citation>
    <scope>NUCLEOTIDE SEQUENCE [LARGE SCALE GENOMIC DNA]</scope>
    <source>
        <strain evidence="6 7">MCCC 1A10513</strain>
    </source>
</reference>
<gene>
    <name evidence="6" type="ORF">IDAT_04205</name>
</gene>
<accession>A0A094ING6</accession>
<dbReference type="InterPro" id="IPR023343">
    <property type="entry name" value="Penicillin_amidase_dom1"/>
</dbReference>
<keyword evidence="7" id="KW-1185">Reference proteome</keyword>
<dbReference type="STRING" id="1517416.IDAT_04205"/>
<dbReference type="Gene3D" id="1.10.439.10">
    <property type="entry name" value="Penicillin Amidohydrolase, domain 1"/>
    <property type="match status" value="1"/>
</dbReference>
<dbReference type="OrthoDB" id="9760084at2"/>
<dbReference type="PROSITE" id="PS51257">
    <property type="entry name" value="PROKAR_LIPOPROTEIN"/>
    <property type="match status" value="1"/>
</dbReference>
<dbReference type="Proteomes" id="UP000053718">
    <property type="component" value="Unassembled WGS sequence"/>
</dbReference>
<dbReference type="EMBL" id="JPIN01000004">
    <property type="protein sequence ID" value="KFZ29235.1"/>
    <property type="molecule type" value="Genomic_DNA"/>
</dbReference>
<proteinExistence type="inferred from homology"/>
<dbReference type="InterPro" id="IPR002692">
    <property type="entry name" value="S45"/>
</dbReference>
<dbReference type="AlphaFoldDB" id="A0A094ING6"/>
<keyword evidence="2 5" id="KW-0732">Signal</keyword>
<evidence type="ECO:0000256" key="4">
    <source>
        <dbReference type="ARBA" id="ARBA00023145"/>
    </source>
</evidence>
<dbReference type="Gene3D" id="1.10.1400.10">
    <property type="match status" value="1"/>
</dbReference>
<keyword evidence="4" id="KW-0865">Zymogen</keyword>
<dbReference type="RefSeq" id="WP_034730939.1">
    <property type="nucleotide sequence ID" value="NZ_JPIN01000004.1"/>
</dbReference>
<evidence type="ECO:0000256" key="1">
    <source>
        <dbReference type="ARBA" id="ARBA00006586"/>
    </source>
</evidence>
<evidence type="ECO:0000256" key="2">
    <source>
        <dbReference type="ARBA" id="ARBA00022729"/>
    </source>
</evidence>
<comment type="similarity">
    <text evidence="1">Belongs to the peptidase S45 family.</text>
</comment>
<dbReference type="PANTHER" id="PTHR34218:SF3">
    <property type="entry name" value="ACYL-HOMOSERINE LACTONE ACYLASE PVDQ"/>
    <property type="match status" value="1"/>
</dbReference>
<dbReference type="InterPro" id="IPR043147">
    <property type="entry name" value="Penicillin_amidase_A-knob"/>
</dbReference>
<dbReference type="Gene3D" id="2.30.120.10">
    <property type="match status" value="1"/>
</dbReference>
<feature type="chain" id="PRO_5001904500" evidence="5">
    <location>
        <begin position="24"/>
        <end position="845"/>
    </location>
</feature>
<dbReference type="MEROPS" id="S45.004"/>
<dbReference type="GO" id="GO:0017000">
    <property type="term" value="P:antibiotic biosynthetic process"/>
    <property type="evidence" value="ECO:0007669"/>
    <property type="project" value="InterPro"/>
</dbReference>
<dbReference type="SUPFAM" id="SSF56235">
    <property type="entry name" value="N-terminal nucleophile aminohydrolases (Ntn hydrolases)"/>
    <property type="match status" value="1"/>
</dbReference>
<organism evidence="6 7">
    <name type="scientific">Pseudidiomarina atlantica</name>
    <dbReference type="NCBI Taxonomy" id="1517416"/>
    <lineage>
        <taxon>Bacteria</taxon>
        <taxon>Pseudomonadati</taxon>
        <taxon>Pseudomonadota</taxon>
        <taxon>Gammaproteobacteria</taxon>
        <taxon>Alteromonadales</taxon>
        <taxon>Idiomarinaceae</taxon>
        <taxon>Pseudidiomarina</taxon>
    </lineage>
</organism>
<dbReference type="InterPro" id="IPR029055">
    <property type="entry name" value="Ntn_hydrolases_N"/>
</dbReference>
<feature type="signal peptide" evidence="5">
    <location>
        <begin position="1"/>
        <end position="23"/>
    </location>
</feature>
<protein>
    <submittedName>
        <fullName evidence="6">Penicillin acylase</fullName>
    </submittedName>
</protein>
<dbReference type="InterPro" id="IPR043146">
    <property type="entry name" value="Penicillin_amidase_N_B-knob"/>
</dbReference>
<sequence length="845" mass="90715">MAKPTFQRAWLPTAIALSIFTLAGCGDGYDPDPVDEVIVTNPEPEGLVTFDPDGTLEADITWTDYGVPYVNAENLESIGYGVGYAFARDNICILADQIIKFNSKRAMYFGPDRVPGSGDSDNILNDFGYLALGIRDNAEQGFSQISEEAQAIITGYAAGYNRYLADTGVDNIAPACAGQPWVQPITPIDLMTYAQGVALLPGAANFTGPLFLAVPPQQNAGATNKATGEAMSLAPIAELHSEVPDTNPTEAGSNGWAIGKDLSATGRGMLIANPHFPHSGNQRFWQFGVEIPGKMKVVGGSLSGMPGIVNIGFNENVAWTHTFSTASRFTVHRLTLDTNDSEGKTYLLDGEPVAMTRKQHEIEVATGPGTFMTLQRSSYHSEFGPIIVIPNALPWGTDPVTGQQVAYALFDANLPNYELFDHWLGMNLADDIDSYKQTFVDNTGTVFNNAMMVDKDGNTFFTDGSSVPNIRPAAIAAWAENPLYQGLSQQAGLFIFPGDDSDFIPQGTVPFSEAPQLERSDFVQNSNDSYWLTNPAAPITGVSPLWGPVGNQQSYRSRMAQKMLAEGGSVDGKFTREDLVERLIGNRAWLAEEVLADLVAHCEARGTTPVSIAGGASVDISASCAALAAFDGRMNLNSVGAMLFREFATEFRRNPQWVNAYAPAQPTTTPNTLLANDTVLQQLATAQARIENAGLAVDATLGEVQFVERSLPNGMPSGVRLPWGGANNVEGGFNVFRSNMGNDGTVLPRHTYPLLPGSDLSAAAGGYHITYGSSWMFAMEFTADGPVANGLLTYSQASDSNSDHYLDQTLLYSSQPQLRPLHFHNDDIAAAAIETLTLSGASERE</sequence>
<dbReference type="Gene3D" id="3.60.20.10">
    <property type="entry name" value="Glutamine Phosphoribosylpyrophosphate, subunit 1, domain 1"/>
    <property type="match status" value="1"/>
</dbReference>
<dbReference type="eggNOG" id="COG2366">
    <property type="taxonomic scope" value="Bacteria"/>
</dbReference>
<keyword evidence="3" id="KW-0378">Hydrolase</keyword>
<evidence type="ECO:0000313" key="6">
    <source>
        <dbReference type="EMBL" id="KFZ29235.1"/>
    </source>
</evidence>
<evidence type="ECO:0000256" key="5">
    <source>
        <dbReference type="SAM" id="SignalP"/>
    </source>
</evidence>
<evidence type="ECO:0000313" key="7">
    <source>
        <dbReference type="Proteomes" id="UP000053718"/>
    </source>
</evidence>